<gene>
    <name evidence="2" type="ORF">AVEN_167429_1</name>
</gene>
<sequence length="87" mass="9815">MPKRDTFYFYGPYIIVTQRSPTTYGMGSVESPHETLGSYYVSALKLCSNTTSKPVVPLRQSGRPKRQLNSDPGYSSGRIFQNQMGRM</sequence>
<accession>A0A4Y2ENP3</accession>
<proteinExistence type="predicted"/>
<evidence type="ECO:0000256" key="1">
    <source>
        <dbReference type="SAM" id="MobiDB-lite"/>
    </source>
</evidence>
<name>A0A4Y2ENP3_ARAVE</name>
<dbReference type="OrthoDB" id="6462927at2759"/>
<dbReference type="AlphaFoldDB" id="A0A4Y2ENP3"/>
<evidence type="ECO:0000313" key="3">
    <source>
        <dbReference type="Proteomes" id="UP000499080"/>
    </source>
</evidence>
<organism evidence="2 3">
    <name type="scientific">Araneus ventricosus</name>
    <name type="common">Orbweaver spider</name>
    <name type="synonym">Epeira ventricosa</name>
    <dbReference type="NCBI Taxonomy" id="182803"/>
    <lineage>
        <taxon>Eukaryota</taxon>
        <taxon>Metazoa</taxon>
        <taxon>Ecdysozoa</taxon>
        <taxon>Arthropoda</taxon>
        <taxon>Chelicerata</taxon>
        <taxon>Arachnida</taxon>
        <taxon>Araneae</taxon>
        <taxon>Araneomorphae</taxon>
        <taxon>Entelegynae</taxon>
        <taxon>Araneoidea</taxon>
        <taxon>Araneidae</taxon>
        <taxon>Araneus</taxon>
    </lineage>
</organism>
<comment type="caution">
    <text evidence="2">The sequence shown here is derived from an EMBL/GenBank/DDBJ whole genome shotgun (WGS) entry which is preliminary data.</text>
</comment>
<evidence type="ECO:0000313" key="2">
    <source>
        <dbReference type="EMBL" id="GBM29949.1"/>
    </source>
</evidence>
<protein>
    <submittedName>
        <fullName evidence="2">Uncharacterized protein</fullName>
    </submittedName>
</protein>
<keyword evidence="3" id="KW-1185">Reference proteome</keyword>
<feature type="compositionally biased region" description="Polar residues" evidence="1">
    <location>
        <begin position="67"/>
        <end position="87"/>
    </location>
</feature>
<reference evidence="2 3" key="1">
    <citation type="journal article" date="2019" name="Sci. Rep.">
        <title>Orb-weaving spider Araneus ventricosus genome elucidates the spidroin gene catalogue.</title>
        <authorList>
            <person name="Kono N."/>
            <person name="Nakamura H."/>
            <person name="Ohtoshi R."/>
            <person name="Moran D.A.P."/>
            <person name="Shinohara A."/>
            <person name="Yoshida Y."/>
            <person name="Fujiwara M."/>
            <person name="Mori M."/>
            <person name="Tomita M."/>
            <person name="Arakawa K."/>
        </authorList>
    </citation>
    <scope>NUCLEOTIDE SEQUENCE [LARGE SCALE GENOMIC DNA]</scope>
</reference>
<dbReference type="Proteomes" id="UP000499080">
    <property type="component" value="Unassembled WGS sequence"/>
</dbReference>
<dbReference type="EMBL" id="BGPR01000649">
    <property type="protein sequence ID" value="GBM29949.1"/>
    <property type="molecule type" value="Genomic_DNA"/>
</dbReference>
<feature type="region of interest" description="Disordered" evidence="1">
    <location>
        <begin position="53"/>
        <end position="87"/>
    </location>
</feature>